<feature type="transmembrane region" description="Helical" evidence="1">
    <location>
        <begin position="94"/>
        <end position="114"/>
    </location>
</feature>
<proteinExistence type="predicted"/>
<protein>
    <recommendedName>
        <fullName evidence="6">Iron transporter</fullName>
    </recommendedName>
</protein>
<keyword evidence="4" id="KW-1185">Reference proteome</keyword>
<reference evidence="3 5" key="2">
    <citation type="submission" date="2019-07" db="EMBL/GenBank/DDBJ databases">
        <title>Whole genome shotgun sequence of Acetobacter indonesiensis NBRC 16471.</title>
        <authorList>
            <person name="Hosoyama A."/>
            <person name="Uohara A."/>
            <person name="Ohji S."/>
            <person name="Ichikawa N."/>
        </authorList>
    </citation>
    <scope>NUCLEOTIDE SEQUENCE [LARGE SCALE GENOMIC DNA]</scope>
    <source>
        <strain evidence="3 5">NBRC 16471</strain>
    </source>
</reference>
<keyword evidence="1" id="KW-0812">Transmembrane</keyword>
<evidence type="ECO:0000256" key="1">
    <source>
        <dbReference type="SAM" id="Phobius"/>
    </source>
</evidence>
<keyword evidence="1" id="KW-1133">Transmembrane helix</keyword>
<feature type="transmembrane region" description="Helical" evidence="1">
    <location>
        <begin position="31"/>
        <end position="54"/>
    </location>
</feature>
<dbReference type="RefSeq" id="WP_048844522.1">
    <property type="nucleotide sequence ID" value="NZ_BAMW01000004.1"/>
</dbReference>
<evidence type="ECO:0000313" key="2">
    <source>
        <dbReference type="EMBL" id="GAN61953.1"/>
    </source>
</evidence>
<name>A0A6N3T5P8_9PROT</name>
<dbReference type="EMBL" id="BAMW01000004">
    <property type="protein sequence ID" value="GAN61953.1"/>
    <property type="molecule type" value="Genomic_DNA"/>
</dbReference>
<keyword evidence="1" id="KW-0472">Membrane</keyword>
<dbReference type="Proteomes" id="UP000321104">
    <property type="component" value="Unassembled WGS sequence"/>
</dbReference>
<dbReference type="EMBL" id="BJXQ01000020">
    <property type="protein sequence ID" value="GEN04532.1"/>
    <property type="molecule type" value="Genomic_DNA"/>
</dbReference>
<accession>A0A6N3T5P8</accession>
<organism evidence="3 5">
    <name type="scientific">Acetobacter indonesiensis</name>
    <dbReference type="NCBI Taxonomy" id="104101"/>
    <lineage>
        <taxon>Bacteria</taxon>
        <taxon>Pseudomonadati</taxon>
        <taxon>Pseudomonadota</taxon>
        <taxon>Alphaproteobacteria</taxon>
        <taxon>Acetobacterales</taxon>
        <taxon>Acetobacteraceae</taxon>
        <taxon>Acetobacter</taxon>
    </lineage>
</organism>
<dbReference type="Proteomes" id="UP000032673">
    <property type="component" value="Unassembled WGS sequence"/>
</dbReference>
<evidence type="ECO:0008006" key="6">
    <source>
        <dbReference type="Google" id="ProtNLM"/>
    </source>
</evidence>
<evidence type="ECO:0000313" key="4">
    <source>
        <dbReference type="Proteomes" id="UP000032673"/>
    </source>
</evidence>
<reference evidence="2 4" key="1">
    <citation type="submission" date="2012-11" db="EMBL/GenBank/DDBJ databases">
        <title>Whole genome sequence of Acetobacter indonesiensis 5H-1.</title>
        <authorList>
            <person name="Azuma Y."/>
            <person name="Higashiura N."/>
            <person name="Hirakawa H."/>
            <person name="Matsushita K."/>
        </authorList>
    </citation>
    <scope>NUCLEOTIDE SEQUENCE [LARGE SCALE GENOMIC DNA]</scope>
    <source>
        <strain evidence="2 4">5H-1</strain>
    </source>
</reference>
<comment type="caution">
    <text evidence="3">The sequence shown here is derived from an EMBL/GenBank/DDBJ whole genome shotgun (WGS) entry which is preliminary data.</text>
</comment>
<evidence type="ECO:0000313" key="3">
    <source>
        <dbReference type="EMBL" id="GEN04532.1"/>
    </source>
</evidence>
<dbReference type="AlphaFoldDB" id="A0A6N3T5P8"/>
<sequence length="116" mass="12086">MGAPFPSAGPVSALSEHKTKKTNLLTKHDRLIIAGRILAGVGGGYLCASLLAIASARLLPLARLDATIISTLMGLICWPIMVMVCFAARTAVRAWGMVLCVAICLASAAILGGWRP</sequence>
<gene>
    <name evidence="2" type="ORF">Abin_004_023</name>
    <name evidence="3" type="ORF">AIN02nite_25570</name>
</gene>
<feature type="transmembrane region" description="Helical" evidence="1">
    <location>
        <begin position="66"/>
        <end position="87"/>
    </location>
</feature>
<evidence type="ECO:0000313" key="5">
    <source>
        <dbReference type="Proteomes" id="UP000321104"/>
    </source>
</evidence>